<comment type="caution">
    <text evidence="1">The sequence shown here is derived from an EMBL/GenBank/DDBJ whole genome shotgun (WGS) entry which is preliminary data.</text>
</comment>
<organism evidence="1 2">
    <name type="scientific">Lacisediminihabitans changchengi</name>
    <dbReference type="NCBI Taxonomy" id="2787634"/>
    <lineage>
        <taxon>Bacteria</taxon>
        <taxon>Bacillati</taxon>
        <taxon>Actinomycetota</taxon>
        <taxon>Actinomycetes</taxon>
        <taxon>Micrococcales</taxon>
        <taxon>Microbacteriaceae</taxon>
        <taxon>Lacisediminihabitans</taxon>
    </lineage>
</organism>
<dbReference type="EMBL" id="JAEPES010000001">
    <property type="protein sequence ID" value="MBK4346340.1"/>
    <property type="molecule type" value="Genomic_DNA"/>
</dbReference>
<reference evidence="1" key="1">
    <citation type="submission" date="2021-01" db="EMBL/GenBank/DDBJ databases">
        <title>Lacisediminihabitans sp. nov. strain G11-30, isolated from Antarctic Soil.</title>
        <authorList>
            <person name="Li J."/>
        </authorList>
    </citation>
    <scope>NUCLEOTIDE SEQUENCE</scope>
    <source>
        <strain evidence="1">G11-30</strain>
    </source>
</reference>
<sequence length="98" mass="11301">MADIQHLSNHHRDTLSKILQHPVSHNLEWKDVVALLEDAGTVEERHDGKFKVTLGAETEIFERPRHKDVDEQMVVDLRRMLKNAGYDESVAEARTTED</sequence>
<gene>
    <name evidence="1" type="ORF">IV501_01720</name>
</gene>
<evidence type="ECO:0000313" key="1">
    <source>
        <dbReference type="EMBL" id="MBK4346340.1"/>
    </source>
</evidence>
<dbReference type="Proteomes" id="UP000636458">
    <property type="component" value="Unassembled WGS sequence"/>
</dbReference>
<protein>
    <recommendedName>
        <fullName evidence="3">Type II toxin-antitoxin system HicA family toxin</fullName>
    </recommendedName>
</protein>
<proteinExistence type="predicted"/>
<evidence type="ECO:0008006" key="3">
    <source>
        <dbReference type="Google" id="ProtNLM"/>
    </source>
</evidence>
<dbReference type="RefSeq" id="WP_200554681.1">
    <property type="nucleotide sequence ID" value="NZ_JAEPES010000001.1"/>
</dbReference>
<accession>A0A934SNZ2</accession>
<keyword evidence="2" id="KW-1185">Reference proteome</keyword>
<dbReference type="AlphaFoldDB" id="A0A934SNZ2"/>
<evidence type="ECO:0000313" key="2">
    <source>
        <dbReference type="Proteomes" id="UP000636458"/>
    </source>
</evidence>
<name>A0A934SNZ2_9MICO</name>